<dbReference type="NCBIfam" id="NF001960">
    <property type="entry name" value="PRK00733.3-5"/>
    <property type="match status" value="1"/>
</dbReference>
<feature type="transmembrane region" description="Helical" evidence="9">
    <location>
        <begin position="239"/>
        <end position="257"/>
    </location>
</feature>
<keyword evidence="9" id="KW-0739">Sodium transport</keyword>
<proteinExistence type="inferred from homology"/>
<dbReference type="NCBIfam" id="TIGR01104">
    <property type="entry name" value="V_PPase"/>
    <property type="match status" value="1"/>
</dbReference>
<comment type="caution">
    <text evidence="9">Lacks conserved residue(s) required for the propagation of feature annotation.</text>
</comment>
<feature type="transmembrane region" description="Helical" evidence="9">
    <location>
        <begin position="263"/>
        <end position="285"/>
    </location>
</feature>
<evidence type="ECO:0000256" key="3">
    <source>
        <dbReference type="ARBA" id="ARBA00022692"/>
    </source>
</evidence>
<feature type="transmembrane region" description="Helical" evidence="9">
    <location>
        <begin position="84"/>
        <end position="104"/>
    </location>
</feature>
<dbReference type="HOGENOM" id="CLU_008743_3_1_0"/>
<feature type="transmembrane region" description="Helical" evidence="9">
    <location>
        <begin position="125"/>
        <end position="154"/>
    </location>
</feature>
<dbReference type="GO" id="GO:0030955">
    <property type="term" value="F:potassium ion binding"/>
    <property type="evidence" value="ECO:0007669"/>
    <property type="project" value="UniProtKB-UniRule"/>
</dbReference>
<dbReference type="GO" id="GO:0005886">
    <property type="term" value="C:plasma membrane"/>
    <property type="evidence" value="ECO:0007669"/>
    <property type="project" value="UniProtKB-SubCell"/>
</dbReference>
<keyword evidence="4 9" id="KW-0460">Magnesium</keyword>
<keyword evidence="2 9" id="KW-0813">Transport</keyword>
<dbReference type="NCBIfam" id="NF001953">
    <property type="entry name" value="PRK00733.2-1"/>
    <property type="match status" value="1"/>
</dbReference>
<evidence type="ECO:0000256" key="5">
    <source>
        <dbReference type="ARBA" id="ARBA00022967"/>
    </source>
</evidence>
<keyword evidence="9" id="KW-0997">Cell inner membrane</keyword>
<dbReference type="AlphaFoldDB" id="D6YVD1"/>
<evidence type="ECO:0000256" key="9">
    <source>
        <dbReference type="HAMAP-Rule" id="MF_01129"/>
    </source>
</evidence>
<dbReference type="EC" id="7.2.3.1" evidence="9"/>
<feature type="transmembrane region" description="Helical" evidence="9">
    <location>
        <begin position="393"/>
        <end position="417"/>
    </location>
</feature>
<feature type="transmembrane region" description="Helical" evidence="9">
    <location>
        <begin position="667"/>
        <end position="689"/>
    </location>
</feature>
<organism evidence="10 11">
    <name type="scientific">Waddlia chondrophila (strain ATCC VR-1470 / WSU 86-1044)</name>
    <dbReference type="NCBI Taxonomy" id="716544"/>
    <lineage>
        <taxon>Bacteria</taxon>
        <taxon>Pseudomonadati</taxon>
        <taxon>Chlamydiota</taxon>
        <taxon>Chlamydiia</taxon>
        <taxon>Parachlamydiales</taxon>
        <taxon>Waddliaceae</taxon>
        <taxon>Waddlia</taxon>
    </lineage>
</organism>
<feature type="transmembrane region" description="Helical" evidence="9">
    <location>
        <begin position="6"/>
        <end position="26"/>
    </location>
</feature>
<keyword evidence="10" id="KW-0378">Hydrolase</keyword>
<feature type="transmembrane region" description="Helical" evidence="9">
    <location>
        <begin position="54"/>
        <end position="72"/>
    </location>
</feature>
<feature type="transmembrane region" description="Helical" evidence="9">
    <location>
        <begin position="504"/>
        <end position="523"/>
    </location>
</feature>
<dbReference type="KEGG" id="wch:wcw_0725"/>
<keyword evidence="5 9" id="KW-1278">Translocase</keyword>
<comment type="catalytic activity">
    <reaction evidence="9">
        <text>Na(+)(in) + diphosphate + H2O = Na(+)(out) + 2 phosphate + H(+)</text>
        <dbReference type="Rhea" id="RHEA:57884"/>
        <dbReference type="ChEBI" id="CHEBI:15377"/>
        <dbReference type="ChEBI" id="CHEBI:15378"/>
        <dbReference type="ChEBI" id="CHEBI:29101"/>
        <dbReference type="ChEBI" id="CHEBI:33019"/>
        <dbReference type="ChEBI" id="CHEBI:43474"/>
        <dbReference type="EC" id="7.2.3.1"/>
    </reaction>
</comment>
<feature type="transmembrane region" description="Helical" evidence="9">
    <location>
        <begin position="602"/>
        <end position="624"/>
    </location>
</feature>
<dbReference type="InterPro" id="IPR004131">
    <property type="entry name" value="PPase-energised_H-pump"/>
</dbReference>
<feature type="transmembrane region" description="Helical" evidence="9">
    <location>
        <begin position="297"/>
        <end position="318"/>
    </location>
</feature>
<dbReference type="Proteomes" id="UP000001505">
    <property type="component" value="Chromosome"/>
</dbReference>
<keyword evidence="9" id="KW-0915">Sodium</keyword>
<dbReference type="STRING" id="716544.wcw_0725"/>
<keyword evidence="6 9" id="KW-1133">Transmembrane helix</keyword>
<comment type="activity regulation">
    <text evidence="9">Requires K(+) for maximal activity.</text>
</comment>
<dbReference type="GO" id="GO:0009678">
    <property type="term" value="F:diphosphate hydrolysis-driven proton transmembrane transporter activity"/>
    <property type="evidence" value="ECO:0007669"/>
    <property type="project" value="UniProtKB-UniRule"/>
</dbReference>
<comment type="cofactor">
    <cofactor evidence="9">
        <name>Mg(2+)</name>
        <dbReference type="ChEBI" id="CHEBI:18420"/>
    </cofactor>
</comment>
<keyword evidence="3 9" id="KW-0812">Transmembrane</keyword>
<dbReference type="eggNOG" id="COG3808">
    <property type="taxonomic scope" value="Bacteria"/>
</dbReference>
<keyword evidence="9" id="KW-0630">Potassium</keyword>
<sequence>MVPLLIITFISLAGLLFAAYLANWILSHEEGTEEMKSIARAIQEGAMAFLHREYKVLAIFILILTPILWYSLDEAGSSVNQGKYTAIAFVIGALCSGGAGYLGMRIAVQANVRTANAAIKSLHEALQLAFSSGAVMGLCVVCLALLGLSSLYLFLVPIMGMSHESAIHIIKGFGLGSSSIALFARVGGGIFTKAADVGADLVGKVEIGIPEDDPRNPAVIADNVGDNVGDVAGMGGDLFESYVGTIIASLTIGAFTFHSFPAIIFPILVAGIGIVASILGSFFVTKGRRSEQPLVHGAFRNGLFFASTLVVAGVWLLSRTCLPESFELLGASYTQNGVFFAIVTGLIGGILIGLITEFFTSSSYSPVQEIAQGASTGAGTNIITGLSVGYRSVVMPIIVICCVIYLAFLLAGLYGIALSGVGMLSTLGISLAVDAYGPVADNAGGIAEMAKLDKVVRERTDTLDEAGNTTAAIGKGFAISSAMLSALALFSAFSIAAKLENTSITNPTVLIGLFLGAMLPYLFSSLTMKAVGKTAFKMIEEVRRQFKTIDGLMEGKTRPEYGKCVDIATQAALKEMIIPGIIAIASPIAVGLFLGNEALAGLLAGSLISGFLMAVMMANAGGAWDNAKKFIESGELGGKGSDSHKAAVVGDTVGDPFKDTSGPSLNILINVMNIVSLVFVPVFVEYGGILTR</sequence>
<evidence type="ECO:0000313" key="10">
    <source>
        <dbReference type="EMBL" id="ADI38092.1"/>
    </source>
</evidence>
<dbReference type="PIRSF" id="PIRSF001265">
    <property type="entry name" value="H+-PPase"/>
    <property type="match status" value="1"/>
</dbReference>
<dbReference type="HAMAP" id="MF_01129">
    <property type="entry name" value="PPase_energized_pump"/>
    <property type="match status" value="1"/>
</dbReference>
<comment type="subunit">
    <text evidence="9">Homodimer.</text>
</comment>
<evidence type="ECO:0000313" key="11">
    <source>
        <dbReference type="Proteomes" id="UP000001505"/>
    </source>
</evidence>
<evidence type="ECO:0000256" key="6">
    <source>
        <dbReference type="ARBA" id="ARBA00022989"/>
    </source>
</evidence>
<keyword evidence="9" id="KW-1003">Cell membrane</keyword>
<feature type="transmembrane region" description="Helical" evidence="9">
    <location>
        <begin position="477"/>
        <end position="497"/>
    </location>
</feature>
<accession>D6YVD1</accession>
<dbReference type="GO" id="GO:0004427">
    <property type="term" value="F:inorganic diphosphate phosphatase activity"/>
    <property type="evidence" value="ECO:0007669"/>
    <property type="project" value="UniProtKB-UniRule"/>
</dbReference>
<protein>
    <recommendedName>
        <fullName evidence="9">Putative K(+)-stimulated pyrophosphate-energized sodium pump</fullName>
        <ecNumber evidence="9">7.2.3.1</ecNumber>
    </recommendedName>
    <alternativeName>
        <fullName evidence="9">Membrane-bound sodium-translocating pyrophosphatase</fullName>
    </alternativeName>
    <alternativeName>
        <fullName evidence="9">Pyrophosphate-energized inorganic pyrophosphatase</fullName>
        <shortName evidence="9">Na(+)-PPase</shortName>
    </alternativeName>
</protein>
<dbReference type="OrthoDB" id="9808652at2"/>
<keyword evidence="7 9" id="KW-0406">Ion transport</keyword>
<dbReference type="Pfam" id="PF03030">
    <property type="entry name" value="H_PPase"/>
    <property type="match status" value="1"/>
</dbReference>
<feature type="site" description="Determinant of potassium dependence" evidence="9">
    <location>
        <position position="471"/>
    </location>
</feature>
<gene>
    <name evidence="9" type="primary">hppA</name>
    <name evidence="10" type="ordered locus">wcw_0725</name>
</gene>
<dbReference type="GO" id="GO:0006814">
    <property type="term" value="P:sodium ion transport"/>
    <property type="evidence" value="ECO:0007669"/>
    <property type="project" value="UniProtKB-UniRule"/>
</dbReference>
<dbReference type="EMBL" id="CP001928">
    <property type="protein sequence ID" value="ADI38092.1"/>
    <property type="molecule type" value="Genomic_DNA"/>
</dbReference>
<dbReference type="RefSeq" id="WP_013181811.1">
    <property type="nucleotide sequence ID" value="NC_014225.1"/>
</dbReference>
<reference evidence="10 11" key="1">
    <citation type="journal article" date="2010" name="PLoS ONE">
        <title>The Waddlia genome: a window into chlamydial biology.</title>
        <authorList>
            <person name="Bertelli C."/>
            <person name="Collyn F."/>
            <person name="Croxatto A."/>
            <person name="Ruckert C."/>
            <person name="Polkinghorne A."/>
            <person name="Kebbi-Beghdadi C."/>
            <person name="Goesmann A."/>
            <person name="Vaughan L."/>
            <person name="Greub G."/>
        </authorList>
    </citation>
    <scope>NUCLEOTIDE SEQUENCE [LARGE SCALE GENOMIC DNA]</scope>
    <source>
        <strain evidence="11">ATCC VR-1470 / WSU 86-1044</strain>
    </source>
</reference>
<keyword evidence="11" id="KW-1185">Reference proteome</keyword>
<feature type="transmembrane region" description="Helical" evidence="9">
    <location>
        <begin position="166"/>
        <end position="184"/>
    </location>
</feature>
<keyword evidence="8 9" id="KW-0472">Membrane</keyword>
<comment type="function">
    <text evidence="9">Sodium pump that utilizes the energy of pyrophosphate hydrolysis as the driving force for Na(+) movement across the membrane.</text>
</comment>
<dbReference type="PANTHER" id="PTHR31998">
    <property type="entry name" value="K(+)-INSENSITIVE PYROPHOSPHATE-ENERGIZED PROTON PUMP"/>
    <property type="match status" value="1"/>
</dbReference>
<evidence type="ECO:0000256" key="4">
    <source>
        <dbReference type="ARBA" id="ARBA00022842"/>
    </source>
</evidence>
<feature type="transmembrane region" description="Helical" evidence="9">
    <location>
        <begin position="576"/>
        <end position="595"/>
    </location>
</feature>
<evidence type="ECO:0000256" key="7">
    <source>
        <dbReference type="ARBA" id="ARBA00023065"/>
    </source>
</evidence>
<evidence type="ECO:0000256" key="1">
    <source>
        <dbReference type="ARBA" id="ARBA00004127"/>
    </source>
</evidence>
<evidence type="ECO:0000256" key="8">
    <source>
        <dbReference type="ARBA" id="ARBA00023136"/>
    </source>
</evidence>
<comment type="subcellular location">
    <subcellularLocation>
        <location evidence="9">Cell inner membrane</location>
        <topology evidence="9">Multi-pass membrane protein</topology>
    </subcellularLocation>
    <subcellularLocation>
        <location evidence="1">Endomembrane system</location>
        <topology evidence="1">Multi-pass membrane protein</topology>
    </subcellularLocation>
</comment>
<feature type="transmembrane region" description="Helical" evidence="9">
    <location>
        <begin position="338"/>
        <end position="359"/>
    </location>
</feature>
<evidence type="ECO:0000256" key="2">
    <source>
        <dbReference type="ARBA" id="ARBA00022448"/>
    </source>
</evidence>
<dbReference type="GO" id="GO:0012505">
    <property type="term" value="C:endomembrane system"/>
    <property type="evidence" value="ECO:0007669"/>
    <property type="project" value="UniProtKB-SubCell"/>
</dbReference>
<name>D6YVD1_WADCW</name>
<comment type="similarity">
    <text evidence="9">Belongs to the H(+)-translocating pyrophosphatase (TC 3.A.10) family. K(+)-stimulated subfamily.</text>
</comment>
<dbReference type="GO" id="GO:0000287">
    <property type="term" value="F:magnesium ion binding"/>
    <property type="evidence" value="ECO:0007669"/>
    <property type="project" value="UniProtKB-UniRule"/>
</dbReference>